<dbReference type="KEGG" id="mcos:GM418_25940"/>
<dbReference type="InterPro" id="IPR003500">
    <property type="entry name" value="RpiB_LacA_LacB"/>
</dbReference>
<dbReference type="GO" id="GO:0005975">
    <property type="term" value="P:carbohydrate metabolic process"/>
    <property type="evidence" value="ECO:0007669"/>
    <property type="project" value="InterPro"/>
</dbReference>
<evidence type="ECO:0000256" key="1">
    <source>
        <dbReference type="ARBA" id="ARBA00008754"/>
    </source>
</evidence>
<dbReference type="RefSeq" id="WP_158870392.1">
    <property type="nucleotide sequence ID" value="NZ_CP046401.1"/>
</dbReference>
<dbReference type="AlphaFoldDB" id="A0A6I6K353"/>
<dbReference type="Gene3D" id="3.40.1400.10">
    <property type="entry name" value="Sugar-phosphate isomerase, RpiB/LacA/LacB"/>
    <property type="match status" value="1"/>
</dbReference>
<dbReference type="SUPFAM" id="SSF89623">
    <property type="entry name" value="Ribose/Galactose isomerase RpiB/AlsB"/>
    <property type="match status" value="1"/>
</dbReference>
<keyword evidence="3" id="KW-1185">Reference proteome</keyword>
<evidence type="ECO:0000313" key="2">
    <source>
        <dbReference type="EMBL" id="QGY46977.1"/>
    </source>
</evidence>
<protein>
    <recommendedName>
        <fullName evidence="4">Ribose-5-phosphate isomerase</fullName>
    </recommendedName>
</protein>
<reference evidence="2 3" key="1">
    <citation type="submission" date="2019-11" db="EMBL/GenBank/DDBJ databases">
        <authorList>
            <person name="Zheng R.K."/>
            <person name="Sun C.M."/>
        </authorList>
    </citation>
    <scope>NUCLEOTIDE SEQUENCE [LARGE SCALE GENOMIC DNA]</scope>
    <source>
        <strain evidence="2 3">WC007</strain>
    </source>
</reference>
<comment type="similarity">
    <text evidence="1">Belongs to the LacAB/RpiB family.</text>
</comment>
<dbReference type="EMBL" id="CP046401">
    <property type="protein sequence ID" value="QGY46977.1"/>
    <property type="molecule type" value="Genomic_DNA"/>
</dbReference>
<dbReference type="Pfam" id="PF02502">
    <property type="entry name" value="LacAB_rpiB"/>
    <property type="match status" value="1"/>
</dbReference>
<organism evidence="2 3">
    <name type="scientific">Maribellus comscasis</name>
    <dbReference type="NCBI Taxonomy" id="2681766"/>
    <lineage>
        <taxon>Bacteria</taxon>
        <taxon>Pseudomonadati</taxon>
        <taxon>Bacteroidota</taxon>
        <taxon>Bacteroidia</taxon>
        <taxon>Marinilabiliales</taxon>
        <taxon>Prolixibacteraceae</taxon>
        <taxon>Maribellus</taxon>
    </lineage>
</organism>
<accession>A0A6I6K353</accession>
<name>A0A6I6K353_9BACT</name>
<sequence length="49" mass="5673">MDKKYNNANILCLPGRFFSPPESIEVLKSFLYSEFQGGRHQKRLDKVAV</sequence>
<evidence type="ECO:0008006" key="4">
    <source>
        <dbReference type="Google" id="ProtNLM"/>
    </source>
</evidence>
<proteinExistence type="inferred from homology"/>
<dbReference type="GO" id="GO:0016861">
    <property type="term" value="F:intramolecular oxidoreductase activity, interconverting aldoses and ketoses"/>
    <property type="evidence" value="ECO:0007669"/>
    <property type="project" value="UniProtKB-ARBA"/>
</dbReference>
<dbReference type="Proteomes" id="UP000428260">
    <property type="component" value="Chromosome"/>
</dbReference>
<gene>
    <name evidence="2" type="ORF">GM418_25940</name>
</gene>
<evidence type="ECO:0000313" key="3">
    <source>
        <dbReference type="Proteomes" id="UP000428260"/>
    </source>
</evidence>
<dbReference type="InterPro" id="IPR036569">
    <property type="entry name" value="RpiB_LacA_LacB_sf"/>
</dbReference>